<dbReference type="AlphaFoldDB" id="X8JGW3"/>
<accession>X8JGW3</accession>
<dbReference type="Proteomes" id="UP000030108">
    <property type="component" value="Unassembled WGS sequence"/>
</dbReference>
<gene>
    <name evidence="1" type="ORF">RSOL_463630</name>
</gene>
<keyword evidence="1" id="KW-0472">Membrane</keyword>
<evidence type="ECO:0000313" key="1">
    <source>
        <dbReference type="EMBL" id="EUC62914.1"/>
    </source>
</evidence>
<name>X8JGW3_9AGAM</name>
<dbReference type="EMBL" id="JATN01000317">
    <property type="protein sequence ID" value="EUC62914.1"/>
    <property type="molecule type" value="Genomic_DNA"/>
</dbReference>
<proteinExistence type="predicted"/>
<comment type="caution">
    <text evidence="1">The sequence shown here is derived from an EMBL/GenBank/DDBJ whole genome shotgun (WGS) entry which is preliminary data.</text>
</comment>
<organism evidence="1 2">
    <name type="scientific">Rhizoctonia solani AG-3 Rhs1AP</name>
    <dbReference type="NCBI Taxonomy" id="1086054"/>
    <lineage>
        <taxon>Eukaryota</taxon>
        <taxon>Fungi</taxon>
        <taxon>Dikarya</taxon>
        <taxon>Basidiomycota</taxon>
        <taxon>Agaricomycotina</taxon>
        <taxon>Agaricomycetes</taxon>
        <taxon>Cantharellales</taxon>
        <taxon>Ceratobasidiaceae</taxon>
        <taxon>Rhizoctonia</taxon>
    </lineage>
</organism>
<protein>
    <submittedName>
        <fullName evidence="1">Transmembrane protein, putative</fullName>
    </submittedName>
</protein>
<evidence type="ECO:0000313" key="2">
    <source>
        <dbReference type="Proteomes" id="UP000030108"/>
    </source>
</evidence>
<reference evidence="2" key="1">
    <citation type="journal article" date="2014" name="Genome Announc.">
        <title>Draft genome sequence of the plant-pathogenic soil fungus Rhizoctonia solani anastomosis group 3 strain Rhs1AP.</title>
        <authorList>
            <person name="Cubeta M.A."/>
            <person name="Thomas E."/>
            <person name="Dean R.A."/>
            <person name="Jabaji S."/>
            <person name="Neate S.M."/>
            <person name="Tavantzis S."/>
            <person name="Toda T."/>
            <person name="Vilgalys R."/>
            <person name="Bharathan N."/>
            <person name="Fedorova-Abrams N."/>
            <person name="Pakala S.B."/>
            <person name="Pakala S.M."/>
            <person name="Zafar N."/>
            <person name="Joardar V."/>
            <person name="Losada L."/>
            <person name="Nierman W.C."/>
        </authorList>
    </citation>
    <scope>NUCLEOTIDE SEQUENCE [LARGE SCALE GENOMIC DNA]</scope>
    <source>
        <strain evidence="2">AG-3</strain>
    </source>
</reference>
<keyword evidence="1" id="KW-0812">Transmembrane</keyword>
<sequence length="38" mass="4074">MEYAYTHAPPSTKTIVSAMNVAPNAGSALPVYALLYFL</sequence>